<proteinExistence type="predicted"/>
<dbReference type="EMBL" id="CP002355">
    <property type="protein sequence ID" value="ADR35062.1"/>
    <property type="molecule type" value="Genomic_DNA"/>
</dbReference>
<evidence type="ECO:0000313" key="2">
    <source>
        <dbReference type="Proteomes" id="UP000008721"/>
    </source>
</evidence>
<dbReference type="RefSeq" id="WP_013461259.1">
    <property type="nucleotide sequence ID" value="NC_014762.1"/>
</dbReference>
<dbReference type="STRING" id="709032.Sulku_2402"/>
<name>E4TYB7_SULKY</name>
<dbReference type="KEGG" id="sku:Sulku_2402"/>
<organism evidence="1 2">
    <name type="scientific">Sulfuricurvum kujiense (strain ATCC BAA-921 / DSM 16994 / JCM 11577 / YK-1)</name>
    <dbReference type="NCBI Taxonomy" id="709032"/>
    <lineage>
        <taxon>Bacteria</taxon>
        <taxon>Pseudomonadati</taxon>
        <taxon>Campylobacterota</taxon>
        <taxon>Epsilonproteobacteria</taxon>
        <taxon>Campylobacterales</taxon>
        <taxon>Sulfurimonadaceae</taxon>
        <taxon>Sulfuricurvum</taxon>
    </lineage>
</organism>
<dbReference type="AlphaFoldDB" id="E4TYB7"/>
<protein>
    <submittedName>
        <fullName evidence="1">Uncharacterized protein</fullName>
    </submittedName>
</protein>
<dbReference type="SUPFAM" id="SSF53756">
    <property type="entry name" value="UDP-Glycosyltransferase/glycogen phosphorylase"/>
    <property type="match status" value="1"/>
</dbReference>
<keyword evidence="2" id="KW-1185">Reference proteome</keyword>
<evidence type="ECO:0000313" key="1">
    <source>
        <dbReference type="EMBL" id="ADR35062.1"/>
    </source>
</evidence>
<sequence length="505" mass="59254">MTPQELEHSYQREKPLFHHYLDSIKKRAPRDIFTILNATLTKNPYATVFPKHFFSKQTPASNIFWVFIKNTILFYGKNFYVLFTYLISYLVYKIYFTKERRSKPTTLIDVFALVDTVNRNGTFKDSYFTDLYDVFEKYSRPYTLLLRFYGAGKNPFKLIPFFKIINQDRRDFLLEFELLTLRDFLELAMLFLAYPFKTLRLWQKPHNLDDRIFNHALVSDIKNVSFESFSRYVLGKNVANIPTVEKIFSWSEFQAVERGFNFGIRKNNPNIELVGCQFFLNYETYFNAYVDDLDFEMLSSPHKVLVNGSHYILHRKHLRYETGGSLRYKELFHFDGIKEEKNIIILGSYIESDTRYMLESVPRFSDVIFKNHPAVAIQRLYPLPSNVILSNESIYTLFAHAKMVIGTASGTLVEAVASGVSVIIVASQSNLTANPLVEHGKGEIWEIAFSKDDIPMLYNKLLNFRQENRSRIQEIAKWYKNNFFIEPTEATICKVFELKQEAAKE</sequence>
<dbReference type="eggNOG" id="ENOG50348MR">
    <property type="taxonomic scope" value="Bacteria"/>
</dbReference>
<dbReference type="Proteomes" id="UP000008721">
    <property type="component" value="Chromosome"/>
</dbReference>
<dbReference type="HOGENOM" id="CLU_539603_0_0_7"/>
<accession>E4TYB7</accession>
<dbReference type="OrthoDB" id="5368465at2"/>
<reference evidence="1 2" key="1">
    <citation type="journal article" date="2012" name="Stand. Genomic Sci.">
        <title>Complete genome sequence of the sulfur compounds oxidizing chemolithoautotroph Sulfuricurvum kujiense type strain (YK-1(T)).</title>
        <authorList>
            <person name="Han C."/>
            <person name="Kotsyurbenko O."/>
            <person name="Chertkov O."/>
            <person name="Held B."/>
            <person name="Lapidus A."/>
            <person name="Nolan M."/>
            <person name="Lucas S."/>
            <person name="Hammon N."/>
            <person name="Deshpande S."/>
            <person name="Cheng J.F."/>
            <person name="Tapia R."/>
            <person name="Goodwin L.A."/>
            <person name="Pitluck S."/>
            <person name="Liolios K."/>
            <person name="Pagani I."/>
            <person name="Ivanova N."/>
            <person name="Mavromatis K."/>
            <person name="Mikhailova N."/>
            <person name="Pati A."/>
            <person name="Chen A."/>
            <person name="Palaniappan K."/>
            <person name="Land M."/>
            <person name="Hauser L."/>
            <person name="Chang Y.J."/>
            <person name="Jeffries C.D."/>
            <person name="Brambilla E.M."/>
            <person name="Rohde M."/>
            <person name="Spring S."/>
            <person name="Sikorski J."/>
            <person name="Goker M."/>
            <person name="Woyke T."/>
            <person name="Bristow J."/>
            <person name="Eisen J.A."/>
            <person name="Markowitz V."/>
            <person name="Hugenholtz P."/>
            <person name="Kyrpides N.C."/>
            <person name="Klenk H.P."/>
            <person name="Detter J.C."/>
        </authorList>
    </citation>
    <scope>NUCLEOTIDE SEQUENCE [LARGE SCALE GENOMIC DNA]</scope>
    <source>
        <strain evidence="2">ATCC BAA-921 / DSM 16994 / JCM 11577 / YK-1</strain>
    </source>
</reference>
<gene>
    <name evidence="1" type="ordered locus">Sulku_2402</name>
</gene>